<sequence length="1333" mass="150735">LGEHVHDNAAKLLFNLLLQADNKSFTKAASNKSVPSVSIESHPKHIIVDCNDDGLTKSDLEAICKATTDKEATTTAAIFKSIVAAAERVHIQSGNFSLEFRHNLIDPKEAGLKPVWAPAAKEMPNLTTRMTIYLHDHGDKSDVSRLKQSVIFQFMGLDGTCLLFLRKLEQVTVRRYMEHGTSDLYSTDRFYKKATGPSRVSLERFSGIKVEKSMECLYFHVEQHSGVTLAFPLKQDGTPLVSTGKIFNILSIQPSKYNVSQIVRCLNSTFWKGLDANIHEWIQRNPVIQTRNLKQLRLIHHVMILTSDARDHDHNPLFDDPTTDPFLSIRYPKPVTDCMKQYGLRVIDHGDLVNLLALDLNSTNAKMYQKTATDEWHQDVASVLCKIPQNSLSFQRMKKLPLLPLRDGIWATIDFGPVFSPSTGDADIPEIPNIRVICSSASRIPQRYALFQLLGVTKAAVPEVTKLVLERFEVSESLSLPEVKGCLHFLYLTRQTSSCIDKPEAKKVKVLTADMKLRSAQDEVVYFPGTDHPYSPESLLAPHDEGRGLSVSFLHPDILAEAPGEPGKPSSDWKAWLRDFCGVRERMTLFSPIAEDLSDHFLYVHNHLPGKFVGLFEHLFTHEAERLEKSPDLVTKINDLAAGRLCKGGFPLTFRDAWFPNPHSERYVDQYMEYPETFPFLIREENASVFKFYGKYTSLAGQFAIGKSLDVDFDLAILKYINKASPGPLSVRQSSKVIDLYLSIFVKFLGFFSKAEVTAKIRLVLMFFESCGILVPDAVTPTWTDLSSCVWNGPPETIKMHSLKRLYMSRIKDTEKRKNIEKFLHMSLGIQNTTVDTLTSELMELRCEDPRRILGIYQYWNVELDVNPETRALFEETPLIFAKRQDSMGWYKIRDCVWPSNTSLGGKATLSDLYGDLKEFFVNKLGVEDSEPNTPYDKLKHPSHCSVKDIKATVMQLSSLLRTTTVFLDSEPIRKSKIFPVKGLNGTVSLDSVDADFVIKDTLFYEDWLCHLSLLDFDMEEFRRLKPFFSWLGIEDRYLSRCVEEQTSVPNHVGSLISSGPRYFKRRYYHILSIAAAFGSLRFSKDEPGLRKQLRNLQIIEIEGITSVERITQNGQELRTPTREAYCHFVEFPERLIIYVPKEKEAQEICFRTFLPKKLAGWLMHPEGQKTGNVDFEMVNALTSLLASDEDLIDDILYRLSIPKVQHDLPDGTLDEEETCSDEEEEEDDSERGDGKREGEPDEGVETCDDLCKEAAIPQGSPRTHETSQEVVPSTPEAPAETGPSQPEVDLVLRQAISPNQTHTGDGGDILGPSQIIYLSETDSAPTRQVTAS</sequence>
<evidence type="ECO:0000256" key="1">
    <source>
        <dbReference type="SAM" id="MobiDB-lite"/>
    </source>
</evidence>
<dbReference type="EMBL" id="JAGPXF010000004">
    <property type="protein sequence ID" value="KAH7245716.1"/>
    <property type="molecule type" value="Genomic_DNA"/>
</dbReference>
<feature type="region of interest" description="Disordered" evidence="1">
    <location>
        <begin position="1207"/>
        <end position="1314"/>
    </location>
</feature>
<accession>A0A8K0S134</accession>
<reference evidence="2" key="1">
    <citation type="journal article" date="2021" name="Nat. Commun.">
        <title>Genetic determinants of endophytism in the Arabidopsis root mycobiome.</title>
        <authorList>
            <person name="Mesny F."/>
            <person name="Miyauchi S."/>
            <person name="Thiergart T."/>
            <person name="Pickel B."/>
            <person name="Atanasova L."/>
            <person name="Karlsson M."/>
            <person name="Huettel B."/>
            <person name="Barry K.W."/>
            <person name="Haridas S."/>
            <person name="Chen C."/>
            <person name="Bauer D."/>
            <person name="Andreopoulos W."/>
            <person name="Pangilinan J."/>
            <person name="LaButti K."/>
            <person name="Riley R."/>
            <person name="Lipzen A."/>
            <person name="Clum A."/>
            <person name="Drula E."/>
            <person name="Henrissat B."/>
            <person name="Kohler A."/>
            <person name="Grigoriev I.V."/>
            <person name="Martin F.M."/>
            <person name="Hacquard S."/>
        </authorList>
    </citation>
    <scope>NUCLEOTIDE SEQUENCE</scope>
    <source>
        <strain evidence="2">MPI-SDFR-AT-0068</strain>
    </source>
</reference>
<dbReference type="InterPro" id="IPR052957">
    <property type="entry name" value="Auxin_embryo_med"/>
</dbReference>
<dbReference type="Proteomes" id="UP000813427">
    <property type="component" value="Unassembled WGS sequence"/>
</dbReference>
<feature type="non-terminal residue" evidence="2">
    <location>
        <position position="1333"/>
    </location>
</feature>
<comment type="caution">
    <text evidence="2">The sequence shown here is derived from an EMBL/GenBank/DDBJ whole genome shotgun (WGS) entry which is preliminary data.</text>
</comment>
<dbReference type="PANTHER" id="PTHR32387">
    <property type="entry name" value="WU:FJ29H11"/>
    <property type="match status" value="1"/>
</dbReference>
<protein>
    <submittedName>
        <fullName evidence="2">Uncharacterized protein</fullName>
    </submittedName>
</protein>
<feature type="compositionally biased region" description="Acidic residues" evidence="1">
    <location>
        <begin position="1240"/>
        <end position="1249"/>
    </location>
</feature>
<dbReference type="PANTHER" id="PTHR32387:SF0">
    <property type="entry name" value="PROTEIN NO VEIN"/>
    <property type="match status" value="1"/>
</dbReference>
<evidence type="ECO:0000313" key="3">
    <source>
        <dbReference type="Proteomes" id="UP000813427"/>
    </source>
</evidence>
<dbReference type="OrthoDB" id="1262810at2759"/>
<evidence type="ECO:0000313" key="2">
    <source>
        <dbReference type="EMBL" id="KAH7245716.1"/>
    </source>
</evidence>
<name>A0A8K0S134_9HYPO</name>
<gene>
    <name evidence="2" type="ORF">BKA59DRAFT_398761</name>
</gene>
<organism evidence="2 3">
    <name type="scientific">Fusarium tricinctum</name>
    <dbReference type="NCBI Taxonomy" id="61284"/>
    <lineage>
        <taxon>Eukaryota</taxon>
        <taxon>Fungi</taxon>
        <taxon>Dikarya</taxon>
        <taxon>Ascomycota</taxon>
        <taxon>Pezizomycotina</taxon>
        <taxon>Sordariomycetes</taxon>
        <taxon>Hypocreomycetidae</taxon>
        <taxon>Hypocreales</taxon>
        <taxon>Nectriaceae</taxon>
        <taxon>Fusarium</taxon>
        <taxon>Fusarium tricinctum species complex</taxon>
    </lineage>
</organism>
<feature type="compositionally biased region" description="Acidic residues" evidence="1">
    <location>
        <begin position="1213"/>
        <end position="1231"/>
    </location>
</feature>
<proteinExistence type="predicted"/>
<keyword evidence="3" id="KW-1185">Reference proteome</keyword>